<dbReference type="EMBL" id="BTGC01000008">
    <property type="protein sequence ID" value="GMM51932.1"/>
    <property type="molecule type" value="Genomic_DNA"/>
</dbReference>
<accession>A0AAV5RL23</accession>
<proteinExistence type="predicted"/>
<sequence length="61" mass="7068">MEKVVVSSEILNIHNMILQIVELEPKVHQLKENCKILTSCLDSAQFRLRYANLRVSLKDES</sequence>
<gene>
    <name evidence="1" type="ORF">DASB73_028950</name>
</gene>
<reference evidence="1 2" key="1">
    <citation type="journal article" date="2023" name="Elife">
        <title>Identification of key yeast species and microbe-microbe interactions impacting larval growth of Drosophila in the wild.</title>
        <authorList>
            <person name="Mure A."/>
            <person name="Sugiura Y."/>
            <person name="Maeda R."/>
            <person name="Honda K."/>
            <person name="Sakurai N."/>
            <person name="Takahashi Y."/>
            <person name="Watada M."/>
            <person name="Katoh T."/>
            <person name="Gotoh A."/>
            <person name="Gotoh Y."/>
            <person name="Taniguchi I."/>
            <person name="Nakamura K."/>
            <person name="Hayashi T."/>
            <person name="Katayama T."/>
            <person name="Uemura T."/>
            <person name="Hattori Y."/>
        </authorList>
    </citation>
    <scope>NUCLEOTIDE SEQUENCE [LARGE SCALE GENOMIC DNA]</scope>
    <source>
        <strain evidence="1 2">SB-73</strain>
    </source>
</reference>
<dbReference type="AlphaFoldDB" id="A0AAV5RL23"/>
<dbReference type="Proteomes" id="UP001362899">
    <property type="component" value="Unassembled WGS sequence"/>
</dbReference>
<evidence type="ECO:0000313" key="1">
    <source>
        <dbReference type="EMBL" id="GMM51932.1"/>
    </source>
</evidence>
<protein>
    <submittedName>
        <fullName evidence="1">Uncharacterized protein</fullName>
    </submittedName>
</protein>
<name>A0AAV5RL23_STABA</name>
<keyword evidence="2" id="KW-1185">Reference proteome</keyword>
<comment type="caution">
    <text evidence="1">The sequence shown here is derived from an EMBL/GenBank/DDBJ whole genome shotgun (WGS) entry which is preliminary data.</text>
</comment>
<evidence type="ECO:0000313" key="2">
    <source>
        <dbReference type="Proteomes" id="UP001362899"/>
    </source>
</evidence>
<organism evidence="1 2">
    <name type="scientific">Starmerella bacillaris</name>
    <name type="common">Yeast</name>
    <name type="synonym">Candida zemplinina</name>
    <dbReference type="NCBI Taxonomy" id="1247836"/>
    <lineage>
        <taxon>Eukaryota</taxon>
        <taxon>Fungi</taxon>
        <taxon>Dikarya</taxon>
        <taxon>Ascomycota</taxon>
        <taxon>Saccharomycotina</taxon>
        <taxon>Dipodascomycetes</taxon>
        <taxon>Dipodascales</taxon>
        <taxon>Trichomonascaceae</taxon>
        <taxon>Starmerella</taxon>
    </lineage>
</organism>